<dbReference type="Pfam" id="PF06114">
    <property type="entry name" value="Peptidase_M78"/>
    <property type="match status" value="1"/>
</dbReference>
<accession>A0A418Q4G8</accession>
<evidence type="ECO:0000259" key="1">
    <source>
        <dbReference type="Pfam" id="PF06114"/>
    </source>
</evidence>
<dbReference type="PANTHER" id="PTHR43236:SF2">
    <property type="entry name" value="BLL0069 PROTEIN"/>
    <property type="match status" value="1"/>
</dbReference>
<feature type="domain" description="IrrE N-terminal-like" evidence="1">
    <location>
        <begin position="170"/>
        <end position="266"/>
    </location>
</feature>
<dbReference type="AlphaFoldDB" id="A0A418Q4G8"/>
<evidence type="ECO:0000313" key="3">
    <source>
        <dbReference type="Proteomes" id="UP000285278"/>
    </source>
</evidence>
<dbReference type="PANTHER" id="PTHR43236">
    <property type="entry name" value="ANTITOXIN HIGA1"/>
    <property type="match status" value="1"/>
</dbReference>
<name>A0A418Q4G8_9CORY</name>
<evidence type="ECO:0000313" key="2">
    <source>
        <dbReference type="EMBL" id="RIX33181.1"/>
    </source>
</evidence>
<dbReference type="RefSeq" id="WP_119665381.1">
    <property type="nucleotide sequence ID" value="NZ_QXJK01000022.1"/>
</dbReference>
<proteinExistence type="predicted"/>
<gene>
    <name evidence="2" type="ORF">D3M95_11055</name>
</gene>
<reference evidence="2 3" key="1">
    <citation type="submission" date="2018-09" db="EMBL/GenBank/DDBJ databases">
        <title>Optimization and identification of Corynebacterium falsenii FN1-14 from fish paste.</title>
        <authorList>
            <person name="Daroonpunt R."/>
            <person name="Tanasupawat S."/>
        </authorList>
    </citation>
    <scope>NUCLEOTIDE SEQUENCE [LARGE SCALE GENOMIC DNA]</scope>
    <source>
        <strain evidence="2 3">FN1-14</strain>
    </source>
</reference>
<dbReference type="Gene3D" id="1.10.10.2910">
    <property type="match status" value="1"/>
</dbReference>
<sequence length="267" mass="29858">MMATVRVDVAPKMLEWAVRRVGWDEDTASQKFPSLDAWLHGEKKPTLKQLQAFSKKTHAPFGQLFLDEPPVEEVPIPDMRTIGNQRLAEPSPDLLDTIYLCQLRQDWYRDYGEEVGLEELPFVGAATTKSSVVDTAEAIRKELSFGVQQRNKFSTWEDALRYLLDAIEGLGVLVMVNGVVGADTSRTLDPDEFRGFALADSIAPLIFINGADTKAAHIFTLIHELAHLWLGSSVLSDATMARKAHQPMEQWCNQVAAEVLVPIKDLR</sequence>
<dbReference type="EMBL" id="QXJK01000022">
    <property type="protein sequence ID" value="RIX33181.1"/>
    <property type="molecule type" value="Genomic_DNA"/>
</dbReference>
<dbReference type="InterPro" id="IPR052345">
    <property type="entry name" value="Rad_response_metalloprotease"/>
</dbReference>
<feature type="non-terminal residue" evidence="2">
    <location>
        <position position="267"/>
    </location>
</feature>
<dbReference type="OrthoDB" id="9796786at2"/>
<organism evidence="2 3">
    <name type="scientific">Corynebacterium falsenii</name>
    <dbReference type="NCBI Taxonomy" id="108486"/>
    <lineage>
        <taxon>Bacteria</taxon>
        <taxon>Bacillati</taxon>
        <taxon>Actinomycetota</taxon>
        <taxon>Actinomycetes</taxon>
        <taxon>Mycobacteriales</taxon>
        <taxon>Corynebacteriaceae</taxon>
        <taxon>Corynebacterium</taxon>
    </lineage>
</organism>
<keyword evidence="3" id="KW-1185">Reference proteome</keyword>
<dbReference type="InterPro" id="IPR010359">
    <property type="entry name" value="IrrE_HExxH"/>
</dbReference>
<protein>
    <submittedName>
        <fullName evidence="2">ImmA/IrrE family metallo-endopeptidase</fullName>
    </submittedName>
</protein>
<comment type="caution">
    <text evidence="2">The sequence shown here is derived from an EMBL/GenBank/DDBJ whole genome shotgun (WGS) entry which is preliminary data.</text>
</comment>
<dbReference type="Proteomes" id="UP000285278">
    <property type="component" value="Unassembled WGS sequence"/>
</dbReference>